<dbReference type="CDD" id="cd02440">
    <property type="entry name" value="AdoMet_MTases"/>
    <property type="match status" value="1"/>
</dbReference>
<name>A0A843ABN3_9CREN</name>
<evidence type="ECO:0000313" key="1">
    <source>
        <dbReference type="EMBL" id="MBE9391232.1"/>
    </source>
</evidence>
<sequence length="173" mass="19350">MEKTNPENHNIAITSPIANHISHIVAKISKIIAEPVKNYLDLGAGSGYITQIIVNILKPSDIYVVDFSEIALKELKKKGFKIIKADLNSEDLSKVLPKEYFDLITSFEVIEHLFNPDNLLENVKNLLRPGGYLILSTPNLASWANRLFLLMGLKPQHYELSLKYKVGGLGHNA</sequence>
<keyword evidence="1" id="KW-0489">Methyltransferase</keyword>
<comment type="caution">
    <text evidence="1">The sequence shown here is derived from an EMBL/GenBank/DDBJ whole genome shotgun (WGS) entry which is preliminary data.</text>
</comment>
<dbReference type="Pfam" id="PF13489">
    <property type="entry name" value="Methyltransf_23"/>
    <property type="match status" value="1"/>
</dbReference>
<dbReference type="AlphaFoldDB" id="A0A843ABN3"/>
<dbReference type="GO" id="GO:0008168">
    <property type="term" value="F:methyltransferase activity"/>
    <property type="evidence" value="ECO:0007669"/>
    <property type="project" value="UniProtKB-KW"/>
</dbReference>
<dbReference type="PANTHER" id="PTHR43861:SF6">
    <property type="entry name" value="METHYLTRANSFERASE TYPE 11"/>
    <property type="match status" value="1"/>
</dbReference>
<accession>A0A843ABN3</accession>
<keyword evidence="1" id="KW-0808">Transferase</keyword>
<evidence type="ECO:0000313" key="2">
    <source>
        <dbReference type="Proteomes" id="UP000652307"/>
    </source>
</evidence>
<dbReference type="GO" id="GO:0032259">
    <property type="term" value="P:methylation"/>
    <property type="evidence" value="ECO:0007669"/>
    <property type="project" value="UniProtKB-KW"/>
</dbReference>
<organism evidence="1 2">
    <name type="scientific">Fervidicoccus fontis</name>
    <dbReference type="NCBI Taxonomy" id="683846"/>
    <lineage>
        <taxon>Archaea</taxon>
        <taxon>Thermoproteota</taxon>
        <taxon>Thermoprotei</taxon>
        <taxon>Fervidicoccales</taxon>
        <taxon>Fervidicoccaceae</taxon>
        <taxon>Fervidicoccus</taxon>
    </lineage>
</organism>
<dbReference type="Gene3D" id="3.40.50.150">
    <property type="entry name" value="Vaccinia Virus protein VP39"/>
    <property type="match status" value="1"/>
</dbReference>
<gene>
    <name evidence="1" type="ORF">IOK49_03970</name>
</gene>
<dbReference type="PANTHER" id="PTHR43861">
    <property type="entry name" value="TRANS-ACONITATE 2-METHYLTRANSFERASE-RELATED"/>
    <property type="match status" value="1"/>
</dbReference>
<dbReference type="RefSeq" id="WP_193803640.1">
    <property type="nucleotide sequence ID" value="NZ_JADEZV010000002.1"/>
</dbReference>
<protein>
    <submittedName>
        <fullName evidence="1">Class I SAM-dependent methyltransferase</fullName>
    </submittedName>
</protein>
<reference evidence="1" key="1">
    <citation type="submission" date="2020-10" db="EMBL/GenBank/DDBJ databases">
        <title>Fervidococcus fontis strain 3639Fd - the first crenarchaeon capable of growth on lipids.</title>
        <authorList>
            <person name="Kochetkova T.V."/>
            <person name="Elcheninov A.G."/>
            <person name="Toschakov S.V."/>
            <person name="Kublanov I.V."/>
        </authorList>
    </citation>
    <scope>NUCLEOTIDE SEQUENCE</scope>
    <source>
        <strain evidence="1">3639Fd</strain>
    </source>
</reference>
<dbReference type="SUPFAM" id="SSF53335">
    <property type="entry name" value="S-adenosyl-L-methionine-dependent methyltransferases"/>
    <property type="match status" value="1"/>
</dbReference>
<dbReference type="EMBL" id="JADEZV010000002">
    <property type="protein sequence ID" value="MBE9391232.1"/>
    <property type="molecule type" value="Genomic_DNA"/>
</dbReference>
<dbReference type="Proteomes" id="UP000652307">
    <property type="component" value="Unassembled WGS sequence"/>
</dbReference>
<proteinExistence type="predicted"/>
<dbReference type="InterPro" id="IPR029063">
    <property type="entry name" value="SAM-dependent_MTases_sf"/>
</dbReference>